<evidence type="ECO:0000256" key="1">
    <source>
        <dbReference type="SAM" id="MobiDB-lite"/>
    </source>
</evidence>
<feature type="compositionally biased region" description="Basic residues" evidence="1">
    <location>
        <begin position="27"/>
        <end position="41"/>
    </location>
</feature>
<reference evidence="2 3" key="1">
    <citation type="journal article" date="2018" name="Science">
        <title>The opium poppy genome and morphinan production.</title>
        <authorList>
            <person name="Guo L."/>
            <person name="Winzer T."/>
            <person name="Yang X."/>
            <person name="Li Y."/>
            <person name="Ning Z."/>
            <person name="He Z."/>
            <person name="Teodor R."/>
            <person name="Lu Y."/>
            <person name="Bowser T.A."/>
            <person name="Graham I.A."/>
            <person name="Ye K."/>
        </authorList>
    </citation>
    <scope>NUCLEOTIDE SEQUENCE [LARGE SCALE GENOMIC DNA]</scope>
    <source>
        <strain evidence="3">cv. HN1</strain>
        <tissue evidence="2">Leaves</tissue>
    </source>
</reference>
<sequence length="116" mass="13632">MQATTKNQRSIFRSESTMGERDERKKNFQKGNHHGHAHRQEKHIVKELNKAKLNKPMIFSFSKALFPRLIFNLISHAVSISKAFFPRLFFNLMSHAVMKDTLLRNYAVRALVMNLY</sequence>
<evidence type="ECO:0000313" key="2">
    <source>
        <dbReference type="EMBL" id="RZC56385.1"/>
    </source>
</evidence>
<evidence type="ECO:0000313" key="3">
    <source>
        <dbReference type="Proteomes" id="UP000316621"/>
    </source>
</evidence>
<protein>
    <submittedName>
        <fullName evidence="2">Uncharacterized protein</fullName>
    </submittedName>
</protein>
<dbReference type="Proteomes" id="UP000316621">
    <property type="component" value="Chromosome 3"/>
</dbReference>
<dbReference type="EMBL" id="CM010717">
    <property type="protein sequence ID" value="RZC56385.1"/>
    <property type="molecule type" value="Genomic_DNA"/>
</dbReference>
<feature type="compositionally biased region" description="Polar residues" evidence="1">
    <location>
        <begin position="1"/>
        <end position="17"/>
    </location>
</feature>
<organism evidence="2 3">
    <name type="scientific">Papaver somniferum</name>
    <name type="common">Opium poppy</name>
    <dbReference type="NCBI Taxonomy" id="3469"/>
    <lineage>
        <taxon>Eukaryota</taxon>
        <taxon>Viridiplantae</taxon>
        <taxon>Streptophyta</taxon>
        <taxon>Embryophyta</taxon>
        <taxon>Tracheophyta</taxon>
        <taxon>Spermatophyta</taxon>
        <taxon>Magnoliopsida</taxon>
        <taxon>Ranunculales</taxon>
        <taxon>Papaveraceae</taxon>
        <taxon>Papaveroideae</taxon>
        <taxon>Papaver</taxon>
    </lineage>
</organism>
<dbReference type="AlphaFoldDB" id="A0A4Y7J9U4"/>
<proteinExistence type="predicted"/>
<name>A0A4Y7J9U4_PAPSO</name>
<feature type="region of interest" description="Disordered" evidence="1">
    <location>
        <begin position="1"/>
        <end position="42"/>
    </location>
</feature>
<dbReference type="Gramene" id="RZC56385">
    <property type="protein sequence ID" value="RZC56385"/>
    <property type="gene ID" value="C5167_015240"/>
</dbReference>
<keyword evidence="3" id="KW-1185">Reference proteome</keyword>
<gene>
    <name evidence="2" type="ORF">C5167_015240</name>
</gene>
<accession>A0A4Y7J9U4</accession>